<feature type="region of interest" description="Disordered" evidence="1">
    <location>
        <begin position="628"/>
        <end position="682"/>
    </location>
</feature>
<gene>
    <name evidence="2" type="ORF">PGLA1383_LOCUS25960</name>
</gene>
<accession>A0A813F6B8</accession>
<sequence length="1015" mass="110529">VQKKTAFRHYSGEEKEFLAKWHEEGKTPTEIAELLGRDLSSVFRHVKAMSSKKKAKPVGRPPSLSSKEVDRIVSKAKDLIKAADSKYQVTASMIRTGARLTCCVRTVLDALHSRGLYLHPMREKPVRTEEDEQCRLEFATTYGAKALSFWAKTVDAYLDNKWFPVYLNARGRAYAAKRTARGSFRSPGDGLAKGHVKPRKNPKVNFGKSVMISAAISGSKVLVWHKVEGQWDAVNASLMYGKLLAPALRKAKPNLKRKFLVLEDNAPSGYKSKLAIATKLEHKINVLELPRRSPDLNPLDYGFWAELNKRMRKQELTFRDTKKETRDEYIERLRQTATCMPAKFCKVLVCSLKRRCVDLRAAEGRDFQESRLGSMADYNSNDEDEEALAILREREEEDLSAASAGAKQVSPAVNAGASSDERPSLPARLGEAAAASASAVLPFEYNSNDEDEDDEALAILRERDEEDWYAAAAGVRHAPPVVNASASSDEGPSLPAGLGEAAAASASAVGSLPAPLLTLSLGSPGEQAVAAEAWSELVVWTAMLGGSISTGHTCGLAAPAIASQTASRGKAFGFTSARCIARSSRKQPTQVDPSSCLVQWPKSFMPMLRMRQYVVSITMLRAIAPRGMPGRPLPSTRTVSTTSSYTQLATKGVTAPPRSRGNTSSGSFRAAQESLARSNGPEVTKRFRSGDVYGLVASSGVRTALQLQALAAAAASEGDQRMAEFCTSVGEVKLTELVQSAVAVLEAPRTLALKASSRMELLRRAAFECDCTCQNLWTAGAARVLVHNNQDVTKFCQDVCRALEVGACRGVNMAIVGEPGCGKSMLFESLDLIYSVMGKPEARSSFPLAGVLDAHILLWQDYRHNDSSVLFEDILSLVVGERMDIRVPHKRNVSHRNTAPLFYSSNSQLVVARPDPAETVRLNRAMEERFCFRRFVNPIPEIERLASFPPPHRGTLPLGNLDVPRPAANPFVSQAGPPTPGWSASHVHSWLASNGGTLSSDRVGVSLYTGLSPRD</sequence>
<dbReference type="OrthoDB" id="106945at2759"/>
<dbReference type="SUPFAM" id="SSF52540">
    <property type="entry name" value="P-loop containing nucleoside triphosphate hydrolases"/>
    <property type="match status" value="1"/>
</dbReference>
<dbReference type="EMBL" id="CAJNNV010022364">
    <property type="protein sequence ID" value="CAE8608061.1"/>
    <property type="molecule type" value="Genomic_DNA"/>
</dbReference>
<feature type="region of interest" description="Disordered" evidence="1">
    <location>
        <begin position="399"/>
        <end position="426"/>
    </location>
</feature>
<dbReference type="Gene3D" id="3.40.50.300">
    <property type="entry name" value="P-loop containing nucleotide triphosphate hydrolases"/>
    <property type="match status" value="1"/>
</dbReference>
<protein>
    <recommendedName>
        <fullName evidence="4">Tc1-like transposase DDE domain-containing protein</fullName>
    </recommendedName>
</protein>
<evidence type="ECO:0008006" key="4">
    <source>
        <dbReference type="Google" id="ProtNLM"/>
    </source>
</evidence>
<dbReference type="GO" id="GO:0003676">
    <property type="term" value="F:nucleic acid binding"/>
    <property type="evidence" value="ECO:0007669"/>
    <property type="project" value="InterPro"/>
</dbReference>
<evidence type="ECO:0000313" key="3">
    <source>
        <dbReference type="Proteomes" id="UP000654075"/>
    </source>
</evidence>
<dbReference type="Gene3D" id="3.30.420.10">
    <property type="entry name" value="Ribonuclease H-like superfamily/Ribonuclease H"/>
    <property type="match status" value="1"/>
</dbReference>
<dbReference type="InterPro" id="IPR027417">
    <property type="entry name" value="P-loop_NTPase"/>
</dbReference>
<keyword evidence="3" id="KW-1185">Reference proteome</keyword>
<dbReference type="AlphaFoldDB" id="A0A813F6B8"/>
<feature type="compositionally biased region" description="Low complexity" evidence="1">
    <location>
        <begin position="635"/>
        <end position="646"/>
    </location>
</feature>
<comment type="caution">
    <text evidence="2">The sequence shown here is derived from an EMBL/GenBank/DDBJ whole genome shotgun (WGS) entry which is preliminary data.</text>
</comment>
<name>A0A813F6B8_POLGL</name>
<reference evidence="2" key="1">
    <citation type="submission" date="2021-02" db="EMBL/GenBank/DDBJ databases">
        <authorList>
            <person name="Dougan E. K."/>
            <person name="Rhodes N."/>
            <person name="Thang M."/>
            <person name="Chan C."/>
        </authorList>
    </citation>
    <scope>NUCLEOTIDE SEQUENCE</scope>
</reference>
<organism evidence="2 3">
    <name type="scientific">Polarella glacialis</name>
    <name type="common">Dinoflagellate</name>
    <dbReference type="NCBI Taxonomy" id="89957"/>
    <lineage>
        <taxon>Eukaryota</taxon>
        <taxon>Sar</taxon>
        <taxon>Alveolata</taxon>
        <taxon>Dinophyceae</taxon>
        <taxon>Suessiales</taxon>
        <taxon>Suessiaceae</taxon>
        <taxon>Polarella</taxon>
    </lineage>
</organism>
<evidence type="ECO:0000313" key="2">
    <source>
        <dbReference type="EMBL" id="CAE8608061.1"/>
    </source>
</evidence>
<evidence type="ECO:0000256" key="1">
    <source>
        <dbReference type="SAM" id="MobiDB-lite"/>
    </source>
</evidence>
<dbReference type="Proteomes" id="UP000654075">
    <property type="component" value="Unassembled WGS sequence"/>
</dbReference>
<feature type="non-terminal residue" evidence="2">
    <location>
        <position position="1015"/>
    </location>
</feature>
<proteinExistence type="predicted"/>
<dbReference type="InterPro" id="IPR036397">
    <property type="entry name" value="RNaseH_sf"/>
</dbReference>